<evidence type="ECO:0000313" key="1">
    <source>
        <dbReference type="EMBL" id="KAI3730657.1"/>
    </source>
</evidence>
<protein>
    <submittedName>
        <fullName evidence="1">Uncharacterized protein</fullName>
    </submittedName>
</protein>
<gene>
    <name evidence="1" type="ORF">L1987_61829</name>
</gene>
<dbReference type="Proteomes" id="UP001056120">
    <property type="component" value="Linkage Group LG21"/>
</dbReference>
<organism evidence="1 2">
    <name type="scientific">Smallanthus sonchifolius</name>
    <dbReference type="NCBI Taxonomy" id="185202"/>
    <lineage>
        <taxon>Eukaryota</taxon>
        <taxon>Viridiplantae</taxon>
        <taxon>Streptophyta</taxon>
        <taxon>Embryophyta</taxon>
        <taxon>Tracheophyta</taxon>
        <taxon>Spermatophyta</taxon>
        <taxon>Magnoliopsida</taxon>
        <taxon>eudicotyledons</taxon>
        <taxon>Gunneridae</taxon>
        <taxon>Pentapetalae</taxon>
        <taxon>asterids</taxon>
        <taxon>campanulids</taxon>
        <taxon>Asterales</taxon>
        <taxon>Asteraceae</taxon>
        <taxon>Asteroideae</taxon>
        <taxon>Heliantheae alliance</taxon>
        <taxon>Millerieae</taxon>
        <taxon>Smallanthus</taxon>
    </lineage>
</organism>
<keyword evidence="2" id="KW-1185">Reference proteome</keyword>
<reference evidence="1 2" key="2">
    <citation type="journal article" date="2022" name="Mol. Ecol. Resour.">
        <title>The genomes of chicory, endive, great burdock and yacon provide insights into Asteraceae paleo-polyploidization history and plant inulin production.</title>
        <authorList>
            <person name="Fan W."/>
            <person name="Wang S."/>
            <person name="Wang H."/>
            <person name="Wang A."/>
            <person name="Jiang F."/>
            <person name="Liu H."/>
            <person name="Zhao H."/>
            <person name="Xu D."/>
            <person name="Zhang Y."/>
        </authorList>
    </citation>
    <scope>NUCLEOTIDE SEQUENCE [LARGE SCALE GENOMIC DNA]</scope>
    <source>
        <strain evidence="2">cv. Yunnan</strain>
        <tissue evidence="1">Leaves</tissue>
    </source>
</reference>
<accession>A0ACB9C8R4</accession>
<comment type="caution">
    <text evidence="1">The sequence shown here is derived from an EMBL/GenBank/DDBJ whole genome shotgun (WGS) entry which is preliminary data.</text>
</comment>
<reference evidence="2" key="1">
    <citation type="journal article" date="2022" name="Mol. Ecol. Resour.">
        <title>The genomes of chicory, endive, great burdock and yacon provide insights into Asteraceae palaeo-polyploidization history and plant inulin production.</title>
        <authorList>
            <person name="Fan W."/>
            <person name="Wang S."/>
            <person name="Wang H."/>
            <person name="Wang A."/>
            <person name="Jiang F."/>
            <person name="Liu H."/>
            <person name="Zhao H."/>
            <person name="Xu D."/>
            <person name="Zhang Y."/>
        </authorList>
    </citation>
    <scope>NUCLEOTIDE SEQUENCE [LARGE SCALE GENOMIC DNA]</scope>
    <source>
        <strain evidence="2">cv. Yunnan</strain>
    </source>
</reference>
<proteinExistence type="predicted"/>
<sequence>MWRQRPHQVSNMSPDNIQGVGLHDGEWGTIGSVIVLNFFHEGKAKVAKEVIDAIDEEKRLVSFKVIGGDIFDTFKSFLITVQVDTKGNENIVTWTFNYEKLNEKVEDPKSLMDFVINITKDMEKHQLTNDIPLRGSLTKQVTIKSDGDVFHEIFRQRPHQVSEMSPDNIQGVGLDDGEWGTVGSVIVLNYFHDGKAKVAKEMIDAIDEEKKLVSFKVIGGDIFDTFKSFLITVQVDTKGDENIVTWTFNYEKLNEKVEDPNSLMDFVINITKDMENHQLTN</sequence>
<evidence type="ECO:0000313" key="2">
    <source>
        <dbReference type="Proteomes" id="UP001056120"/>
    </source>
</evidence>
<name>A0ACB9C8R4_9ASTR</name>
<dbReference type="EMBL" id="CM042038">
    <property type="protein sequence ID" value="KAI3730657.1"/>
    <property type="molecule type" value="Genomic_DNA"/>
</dbReference>